<reference evidence="19" key="2">
    <citation type="journal article" date="2020" name="Microorganisms">
        <title>Osmotic Adaptation and Compatible Solute Biosynthesis of Phototrophic Bacteria as Revealed from Genome Analyses.</title>
        <authorList>
            <person name="Imhoff J.F."/>
            <person name="Rahn T."/>
            <person name="Kunzel S."/>
            <person name="Keller A."/>
            <person name="Neulinger S.C."/>
        </authorList>
    </citation>
    <scope>NUCLEOTIDE SEQUENCE</scope>
    <source>
        <strain evidence="19">DSM 9154</strain>
    </source>
</reference>
<evidence type="ECO:0000313" key="19">
    <source>
        <dbReference type="EMBL" id="MBK1698917.1"/>
    </source>
</evidence>
<proteinExistence type="inferred from homology"/>
<organism evidence="19 20">
    <name type="scientific">Rhodovibrio salinarum</name>
    <dbReference type="NCBI Taxonomy" id="1087"/>
    <lineage>
        <taxon>Bacteria</taxon>
        <taxon>Pseudomonadati</taxon>
        <taxon>Pseudomonadota</taxon>
        <taxon>Alphaproteobacteria</taxon>
        <taxon>Rhodospirillales</taxon>
        <taxon>Rhodovibrionaceae</taxon>
        <taxon>Rhodovibrio</taxon>
    </lineage>
</organism>
<evidence type="ECO:0000256" key="10">
    <source>
        <dbReference type="ARBA" id="ARBA00022989"/>
    </source>
</evidence>
<dbReference type="GO" id="GO:0016020">
    <property type="term" value="C:membrane"/>
    <property type="evidence" value="ECO:0007669"/>
    <property type="project" value="UniProtKB-SubCell"/>
</dbReference>
<keyword evidence="14" id="KW-1208">Phospholipid metabolism</keyword>
<comment type="pathway">
    <text evidence="3">Lipid metabolism.</text>
</comment>
<reference evidence="19" key="1">
    <citation type="submission" date="2017-08" db="EMBL/GenBank/DDBJ databases">
        <authorList>
            <person name="Imhoff J.F."/>
            <person name="Rahn T."/>
            <person name="Kuenzel S."/>
            <person name="Neulinger S.C."/>
        </authorList>
    </citation>
    <scope>NUCLEOTIDE SEQUENCE</scope>
    <source>
        <strain evidence="19">DSM 9154</strain>
    </source>
</reference>
<dbReference type="PANTHER" id="PTHR14269:SF62">
    <property type="entry name" value="CDP-DIACYLGLYCEROL--GLYCEROL-3-PHOSPHATE 3-PHOSPHATIDYLTRANSFERASE 1, CHLOROPLASTIC"/>
    <property type="match status" value="1"/>
</dbReference>
<comment type="catalytic activity">
    <reaction evidence="15">
        <text>a CDP-1,2-diacyl-sn-glycerol + sn-glycerol 3-phosphate = a 1,2-diacyl-sn-glycero-3-phospho-(1'-sn-glycero-3'-phosphate) + CMP + H(+)</text>
        <dbReference type="Rhea" id="RHEA:12593"/>
        <dbReference type="ChEBI" id="CHEBI:15378"/>
        <dbReference type="ChEBI" id="CHEBI:57597"/>
        <dbReference type="ChEBI" id="CHEBI:58332"/>
        <dbReference type="ChEBI" id="CHEBI:60110"/>
        <dbReference type="ChEBI" id="CHEBI:60377"/>
        <dbReference type="EC" id="2.7.8.5"/>
    </reaction>
</comment>
<dbReference type="Pfam" id="PF01066">
    <property type="entry name" value="CDP-OH_P_transf"/>
    <property type="match status" value="1"/>
</dbReference>
<evidence type="ECO:0000256" key="18">
    <source>
        <dbReference type="SAM" id="Phobius"/>
    </source>
</evidence>
<comment type="similarity">
    <text evidence="4 17">Belongs to the CDP-alcohol phosphatidyltransferase class-I family.</text>
</comment>
<dbReference type="GO" id="GO:0046474">
    <property type="term" value="P:glycerophospholipid biosynthetic process"/>
    <property type="evidence" value="ECO:0007669"/>
    <property type="project" value="TreeGrafter"/>
</dbReference>
<dbReference type="Proteomes" id="UP000778970">
    <property type="component" value="Unassembled WGS sequence"/>
</dbReference>
<evidence type="ECO:0000256" key="2">
    <source>
        <dbReference type="ARBA" id="ARBA00005042"/>
    </source>
</evidence>
<name>A0A934QL16_9PROT</name>
<evidence type="ECO:0000256" key="5">
    <source>
        <dbReference type="ARBA" id="ARBA00013170"/>
    </source>
</evidence>
<keyword evidence="10 18" id="KW-1133">Transmembrane helix</keyword>
<gene>
    <name evidence="19" type="primary">pgsA</name>
    <name evidence="19" type="ORF">CKO21_16860</name>
</gene>
<dbReference type="RefSeq" id="WP_027287754.1">
    <property type="nucleotide sequence ID" value="NZ_NRRE01000032.1"/>
</dbReference>
<dbReference type="InterPro" id="IPR050324">
    <property type="entry name" value="CDP-alcohol_PTase-I"/>
</dbReference>
<keyword evidence="9 18" id="KW-0812">Transmembrane</keyword>
<feature type="transmembrane region" description="Helical" evidence="18">
    <location>
        <begin position="7"/>
        <end position="26"/>
    </location>
</feature>
<dbReference type="PIRSF" id="PIRSF000847">
    <property type="entry name" value="Phos_ph_gly_syn"/>
    <property type="match status" value="1"/>
</dbReference>
<dbReference type="AlphaFoldDB" id="A0A934QL16"/>
<comment type="pathway">
    <text evidence="2">Phospholipid metabolism; phosphatidylglycerol biosynthesis; phosphatidylglycerol from CDP-diacylglycerol: step 1/2.</text>
</comment>
<protein>
    <recommendedName>
        <fullName evidence="6 16">CDP-diacylglycerol--glycerol-3-phosphate 3-phosphatidyltransferase</fullName>
        <ecNumber evidence="5 16">2.7.8.5</ecNumber>
    </recommendedName>
</protein>
<evidence type="ECO:0000256" key="1">
    <source>
        <dbReference type="ARBA" id="ARBA00004141"/>
    </source>
</evidence>
<evidence type="ECO:0000256" key="8">
    <source>
        <dbReference type="ARBA" id="ARBA00022679"/>
    </source>
</evidence>
<keyword evidence="11" id="KW-0443">Lipid metabolism</keyword>
<evidence type="ECO:0000256" key="17">
    <source>
        <dbReference type="RuleBase" id="RU003750"/>
    </source>
</evidence>
<evidence type="ECO:0000256" key="3">
    <source>
        <dbReference type="ARBA" id="ARBA00005189"/>
    </source>
</evidence>
<evidence type="ECO:0000256" key="12">
    <source>
        <dbReference type="ARBA" id="ARBA00023136"/>
    </source>
</evidence>
<dbReference type="InterPro" id="IPR004570">
    <property type="entry name" value="Phosphatidylglycerol_P_synth"/>
</dbReference>
<dbReference type="GO" id="GO:0008444">
    <property type="term" value="F:CDP-diacylglycerol-glycerol-3-phosphate 3-phosphatidyltransferase activity"/>
    <property type="evidence" value="ECO:0007669"/>
    <property type="project" value="UniProtKB-UniRule"/>
</dbReference>
<keyword evidence="20" id="KW-1185">Reference proteome</keyword>
<dbReference type="Gene3D" id="1.20.120.1760">
    <property type="match status" value="1"/>
</dbReference>
<keyword evidence="7" id="KW-0444">Lipid biosynthesis</keyword>
<keyword evidence="8 17" id="KW-0808">Transferase</keyword>
<evidence type="ECO:0000256" key="4">
    <source>
        <dbReference type="ARBA" id="ARBA00010441"/>
    </source>
</evidence>
<accession>A0A934QL16</accession>
<evidence type="ECO:0000313" key="20">
    <source>
        <dbReference type="Proteomes" id="UP000778970"/>
    </source>
</evidence>
<dbReference type="PANTHER" id="PTHR14269">
    <property type="entry name" value="CDP-DIACYLGLYCEROL--GLYCEROL-3-PHOSPHATE 3-PHOSPHATIDYLTRANSFERASE-RELATED"/>
    <property type="match status" value="1"/>
</dbReference>
<feature type="transmembrane region" description="Helical" evidence="18">
    <location>
        <begin position="158"/>
        <end position="175"/>
    </location>
</feature>
<evidence type="ECO:0000256" key="14">
    <source>
        <dbReference type="ARBA" id="ARBA00023264"/>
    </source>
</evidence>
<evidence type="ECO:0000256" key="11">
    <source>
        <dbReference type="ARBA" id="ARBA00023098"/>
    </source>
</evidence>
<dbReference type="InterPro" id="IPR048254">
    <property type="entry name" value="CDP_ALCOHOL_P_TRANSF_CS"/>
</dbReference>
<comment type="caution">
    <text evidence="19">The sequence shown here is derived from an EMBL/GenBank/DDBJ whole genome shotgun (WGS) entry which is preliminary data.</text>
</comment>
<dbReference type="InterPro" id="IPR000462">
    <property type="entry name" value="CDP-OH_P_trans"/>
</dbReference>
<evidence type="ECO:0000256" key="7">
    <source>
        <dbReference type="ARBA" id="ARBA00022516"/>
    </source>
</evidence>
<sequence>MLLTLPNLLTLSRILIVPVLVALLFYQGPEASWAALAVFLAASITDWADGYFARQRKTVTPLGRFLDPIADKFLVAAVMIMLVASDRVTGLPVAAVLLILCRELLVSGLREYLAELRVGMPVSQLAKWKTTTQMIALSVLIVGNAGPGWAHLQLIGEVFLWLALALTLITGWDYMKRGLQHMQAQPER</sequence>
<dbReference type="NCBIfam" id="TIGR00560">
    <property type="entry name" value="pgsA"/>
    <property type="match status" value="1"/>
</dbReference>
<keyword evidence="13" id="KW-0594">Phospholipid biosynthesis</keyword>
<evidence type="ECO:0000256" key="6">
    <source>
        <dbReference type="ARBA" id="ARBA00014944"/>
    </source>
</evidence>
<evidence type="ECO:0000256" key="9">
    <source>
        <dbReference type="ARBA" id="ARBA00022692"/>
    </source>
</evidence>
<comment type="subcellular location">
    <subcellularLocation>
        <location evidence="1">Membrane</location>
        <topology evidence="1">Multi-pass membrane protein</topology>
    </subcellularLocation>
</comment>
<dbReference type="EMBL" id="NRRE01000032">
    <property type="protein sequence ID" value="MBK1698917.1"/>
    <property type="molecule type" value="Genomic_DNA"/>
</dbReference>
<evidence type="ECO:0000256" key="13">
    <source>
        <dbReference type="ARBA" id="ARBA00023209"/>
    </source>
</evidence>
<dbReference type="PROSITE" id="PS00379">
    <property type="entry name" value="CDP_ALCOHOL_P_TRANSF"/>
    <property type="match status" value="1"/>
</dbReference>
<evidence type="ECO:0000256" key="15">
    <source>
        <dbReference type="ARBA" id="ARBA00048586"/>
    </source>
</evidence>
<dbReference type="InterPro" id="IPR043130">
    <property type="entry name" value="CDP-OH_PTrfase_TM_dom"/>
</dbReference>
<keyword evidence="12 18" id="KW-0472">Membrane</keyword>
<evidence type="ECO:0000256" key="16">
    <source>
        <dbReference type="NCBIfam" id="TIGR00560"/>
    </source>
</evidence>
<dbReference type="EC" id="2.7.8.5" evidence="5 16"/>
<feature type="transmembrane region" description="Helical" evidence="18">
    <location>
        <begin position="32"/>
        <end position="53"/>
    </location>
</feature>